<sequence>MVTPRIIPQTRPLALWILVCNLVLSPSQPSQAFDYSFFDRELRPQAPKIGHFLYVELSQAPNEHLSSDSVLSLLSFNRRATAQPWEEGFLIQWFPPLTETEIAEIANQLRAHPKVRFVSPSFVADKEERITKPEVRFELDPRLSSSEAEEICREIGKELGVSPPSPLGTTESSRLRVIRGVQDPWALARRLALSRTKGVLWAEPGWRLLKPKFEYRAVLYLPETGESAQAVTTLLGDPMVLRVEIGHSPSVDWHPEELVTALQRLAPQDAEGHELTSTLFFKGPIEESRAAEVWNAQCEVKIYRVGEWTFSLPLLKYRDRESGVEETIQGPSLRVVIPSLASTKEELNPLKPAPPLEVSAGNTTSWTHSSPVFAPKRLLGIGITFFVAGLLLLLSGPAKTVLPKKTPAAASPSIPQVADSIDWLATKLQKPHKDLHDAVQIRAFAWKLLQHEDQANQNEKILSFAKKLLEKTEPIFTPTPQLDWNEMESLMAQLATEFGSQEPGQSKKPAKKP</sequence>
<feature type="chain" id="PRO_5035243249" evidence="2">
    <location>
        <begin position="33"/>
        <end position="513"/>
    </location>
</feature>
<feature type="signal peptide" evidence="2">
    <location>
        <begin position="1"/>
        <end position="32"/>
    </location>
</feature>
<name>A0A8J2FQB1_9BACT</name>
<proteinExistence type="predicted"/>
<evidence type="ECO:0000256" key="1">
    <source>
        <dbReference type="SAM" id="MobiDB-lite"/>
    </source>
</evidence>
<evidence type="ECO:0000256" key="2">
    <source>
        <dbReference type="SAM" id="SignalP"/>
    </source>
</evidence>
<organism evidence="3 4">
    <name type="scientific">Candidatus Methylacidithermus pantelleriae</name>
    <dbReference type="NCBI Taxonomy" id="2744239"/>
    <lineage>
        <taxon>Bacteria</taxon>
        <taxon>Pseudomonadati</taxon>
        <taxon>Verrucomicrobiota</taxon>
        <taxon>Methylacidiphilae</taxon>
        <taxon>Methylacidiphilales</taxon>
        <taxon>Methylacidiphilaceae</taxon>
        <taxon>Candidatus Methylacidithermus</taxon>
    </lineage>
</organism>
<dbReference type="RefSeq" id="WP_174583313.1">
    <property type="nucleotide sequence ID" value="NZ_CAJNOB010000020.1"/>
</dbReference>
<feature type="region of interest" description="Disordered" evidence="1">
    <location>
        <begin position="494"/>
        <end position="513"/>
    </location>
</feature>
<gene>
    <name evidence="3" type="ORF">MPNT_270014</name>
</gene>
<keyword evidence="4" id="KW-1185">Reference proteome</keyword>
<dbReference type="Proteomes" id="UP000663859">
    <property type="component" value="Unassembled WGS sequence"/>
</dbReference>
<comment type="caution">
    <text evidence="3">The sequence shown here is derived from an EMBL/GenBank/DDBJ whole genome shotgun (WGS) entry which is preliminary data.</text>
</comment>
<evidence type="ECO:0000313" key="4">
    <source>
        <dbReference type="Proteomes" id="UP000663859"/>
    </source>
</evidence>
<dbReference type="AlphaFoldDB" id="A0A8J2FQB1"/>
<dbReference type="EMBL" id="CAJNOB010000020">
    <property type="protein sequence ID" value="CAF0698429.1"/>
    <property type="molecule type" value="Genomic_DNA"/>
</dbReference>
<reference evidence="3" key="1">
    <citation type="submission" date="2021-02" db="EMBL/GenBank/DDBJ databases">
        <authorList>
            <person name="Cremers G."/>
            <person name="Picone N."/>
        </authorList>
    </citation>
    <scope>NUCLEOTIDE SEQUENCE</scope>
    <source>
        <strain evidence="3">PQ17</strain>
    </source>
</reference>
<evidence type="ECO:0000313" key="3">
    <source>
        <dbReference type="EMBL" id="CAF0698429.1"/>
    </source>
</evidence>
<accession>A0A8J2FQB1</accession>
<keyword evidence="2" id="KW-0732">Signal</keyword>
<protein>
    <submittedName>
        <fullName evidence="3">Uncharacterized protein</fullName>
    </submittedName>
</protein>